<dbReference type="Proteomes" id="UP000246078">
    <property type="component" value="Unassembled WGS sequence"/>
</dbReference>
<dbReference type="EMBL" id="PRFC01000194">
    <property type="protein sequence ID" value="PWV01729.1"/>
    <property type="molecule type" value="Genomic_DNA"/>
</dbReference>
<evidence type="ECO:0000259" key="1">
    <source>
        <dbReference type="Pfam" id="PF20445"/>
    </source>
</evidence>
<feature type="domain" description="Retrotransposon hot spot protein N-terminal" evidence="1">
    <location>
        <begin position="104"/>
        <end position="152"/>
    </location>
</feature>
<dbReference type="InterPro" id="IPR046835">
    <property type="entry name" value="RHS_N"/>
</dbReference>
<evidence type="ECO:0000313" key="3">
    <source>
        <dbReference type="Proteomes" id="UP000246078"/>
    </source>
</evidence>
<name>A0A2V2W2J9_TRYCR</name>
<protein>
    <submittedName>
        <fullName evidence="2">Putative retrotransposon hot spot (RHS) protein</fullName>
    </submittedName>
</protein>
<dbReference type="VEuPathDB" id="TriTrypDB:TcCL_Unassigned02389"/>
<comment type="caution">
    <text evidence="2">The sequence shown here is derived from an EMBL/GenBank/DDBJ whole genome shotgun (WGS) entry which is preliminary data.</text>
</comment>
<dbReference type="AlphaFoldDB" id="A0A2V2W2J9"/>
<sequence>MRMSCWRVFLRNRRGISTMREYCERNKTNRYLRMEGTVKEEIDMEEDLRKPQQAGVPNLLTWSKVAEEVKASVYDITKQFLDAALDGSRSPTTISTPIYLEGYYDSVYNARWSHVVELPGGERTVMEVRDGETPQSWTYKAVVKPSKRMTVCSNPVQHFSGC</sequence>
<proteinExistence type="predicted"/>
<dbReference type="VEuPathDB" id="TriTrypDB:C3747_194g91"/>
<evidence type="ECO:0000313" key="2">
    <source>
        <dbReference type="EMBL" id="PWV01729.1"/>
    </source>
</evidence>
<dbReference type="Pfam" id="PF20445">
    <property type="entry name" value="RHS_N"/>
    <property type="match status" value="1"/>
</dbReference>
<organism evidence="2 3">
    <name type="scientific">Trypanosoma cruzi</name>
    <dbReference type="NCBI Taxonomy" id="5693"/>
    <lineage>
        <taxon>Eukaryota</taxon>
        <taxon>Discoba</taxon>
        <taxon>Euglenozoa</taxon>
        <taxon>Kinetoplastea</taxon>
        <taxon>Metakinetoplastina</taxon>
        <taxon>Trypanosomatida</taxon>
        <taxon>Trypanosomatidae</taxon>
        <taxon>Trypanosoma</taxon>
        <taxon>Schizotrypanum</taxon>
    </lineage>
</organism>
<gene>
    <name evidence="2" type="ORF">C3747_194g91</name>
</gene>
<accession>A0A2V2W2J9</accession>
<reference evidence="2 3" key="1">
    <citation type="journal article" date="2018" name="Microb. Genom.">
        <title>Expanding an expanded genome: long-read sequencing of Trypanosoma cruzi.</title>
        <authorList>
            <person name="Berna L."/>
            <person name="Rodriguez M."/>
            <person name="Chiribao M.L."/>
            <person name="Parodi-Talice A."/>
            <person name="Pita S."/>
            <person name="Rijo G."/>
            <person name="Alvarez-Valin F."/>
            <person name="Robello C."/>
        </authorList>
    </citation>
    <scope>NUCLEOTIDE SEQUENCE [LARGE SCALE GENOMIC DNA]</scope>
    <source>
        <strain evidence="2 3">TCC</strain>
    </source>
</reference>